<evidence type="ECO:0000256" key="2">
    <source>
        <dbReference type="ARBA" id="ARBA00022576"/>
    </source>
</evidence>
<gene>
    <name evidence="6" type="ORF">BPSY_2085</name>
</gene>
<dbReference type="InterPro" id="IPR015424">
    <property type="entry name" value="PyrdxlP-dep_Trfase"/>
</dbReference>
<keyword evidence="2 6" id="KW-0032">Aminotransferase</keyword>
<dbReference type="EC" id="2.6.1.39" evidence="6"/>
<dbReference type="RefSeq" id="WP_033497110.1">
    <property type="nucleotide sequence ID" value="NZ_JALCNH010000010.1"/>
</dbReference>
<dbReference type="GeneID" id="98299189"/>
<dbReference type="eggNOG" id="COG1167">
    <property type="taxonomic scope" value="Bacteria"/>
</dbReference>
<dbReference type="Proteomes" id="UP000029050">
    <property type="component" value="Unassembled WGS sequence"/>
</dbReference>
<feature type="domain" description="Aminotransferase class I/classII large" evidence="5">
    <location>
        <begin position="71"/>
        <end position="405"/>
    </location>
</feature>
<keyword evidence="3 6" id="KW-0808">Transferase</keyword>
<evidence type="ECO:0000313" key="7">
    <source>
        <dbReference type="Proteomes" id="UP000029050"/>
    </source>
</evidence>
<dbReference type="PANTHER" id="PTHR42790:SF19">
    <property type="entry name" value="KYNURENINE_ALPHA-AMINOADIPATE AMINOTRANSFERASE, MITOCHONDRIAL"/>
    <property type="match status" value="1"/>
</dbReference>
<keyword evidence="4" id="KW-0663">Pyridoxal phosphate</keyword>
<sequence length="431" mass="47705">MNARILLSRRFATVSGGGVFAQKEHDGDGSAPQRPVIDYSAGVPDPTVLPYQKALQAGERVLTGPGAFASLNYSDFAGIHRLREHIADLRHVRPENVVVTNGAMQGIFLSAQALIDPGDVVLLENPVFPEAERIFRLAGARIESIPLTVKGPDLDELERRLEQGSRYKAFYTVPDFQNPTGSVSDAASKNRLLALAHHYGFAVIADNPYRDLWFQRPPEEFPQQYRSADRGGQLFEIGSFSKTLGPGWRVGWIISGSEEIQAITSFRRSIDGHPSTIAQYVISELLEDHAWYASLLDRERRLYADKAGALYAAIASAFDGEVELDEPQGGYFLWTHLPDDIDLDDSRVRDELEIRGLRYVPGNAFAVKDSQARPGRISGASSPSNALRLSFAHAPREELVEGVGRLQEAVQSIRTQHHTHIPVSEEIRDSE</sequence>
<evidence type="ECO:0000259" key="5">
    <source>
        <dbReference type="Pfam" id="PF00155"/>
    </source>
</evidence>
<dbReference type="AlphaFoldDB" id="A0A087CEH3"/>
<evidence type="ECO:0000256" key="1">
    <source>
        <dbReference type="ARBA" id="ARBA00001933"/>
    </source>
</evidence>
<comment type="cofactor">
    <cofactor evidence="1">
        <name>pyridoxal 5'-phosphate</name>
        <dbReference type="ChEBI" id="CHEBI:597326"/>
    </cofactor>
</comment>
<evidence type="ECO:0000256" key="3">
    <source>
        <dbReference type="ARBA" id="ARBA00022679"/>
    </source>
</evidence>
<keyword evidence="7" id="KW-1185">Reference proteome</keyword>
<name>A0A087CEH3_9BIFI</name>
<organism evidence="6 7">
    <name type="scientific">Bifidobacterium psychraerophilum</name>
    <dbReference type="NCBI Taxonomy" id="218140"/>
    <lineage>
        <taxon>Bacteria</taxon>
        <taxon>Bacillati</taxon>
        <taxon>Actinomycetota</taxon>
        <taxon>Actinomycetes</taxon>
        <taxon>Bifidobacteriales</taxon>
        <taxon>Bifidobacteriaceae</taxon>
        <taxon>Bifidobacterium</taxon>
    </lineage>
</organism>
<comment type="caution">
    <text evidence="6">The sequence shown here is derived from an EMBL/GenBank/DDBJ whole genome shotgun (WGS) entry which is preliminary data.</text>
</comment>
<dbReference type="EMBL" id="JGZI01000010">
    <property type="protein sequence ID" value="KFI81673.1"/>
    <property type="molecule type" value="Genomic_DNA"/>
</dbReference>
<dbReference type="GO" id="GO:0047536">
    <property type="term" value="F:2-aminoadipate transaminase activity"/>
    <property type="evidence" value="ECO:0007669"/>
    <property type="project" value="UniProtKB-EC"/>
</dbReference>
<dbReference type="InterPro" id="IPR015421">
    <property type="entry name" value="PyrdxlP-dep_Trfase_major"/>
</dbReference>
<dbReference type="SUPFAM" id="SSF53383">
    <property type="entry name" value="PLP-dependent transferases"/>
    <property type="match status" value="1"/>
</dbReference>
<dbReference type="InterPro" id="IPR015422">
    <property type="entry name" value="PyrdxlP-dep_Trfase_small"/>
</dbReference>
<dbReference type="InterPro" id="IPR004839">
    <property type="entry name" value="Aminotransferase_I/II_large"/>
</dbReference>
<dbReference type="Gene3D" id="3.40.640.10">
    <property type="entry name" value="Type I PLP-dependent aspartate aminotransferase-like (Major domain)"/>
    <property type="match status" value="1"/>
</dbReference>
<proteinExistence type="predicted"/>
<protein>
    <submittedName>
        <fullName evidence="6">GntR family transcriptional regulator</fullName>
        <ecNumber evidence="6">2.6.1.39</ecNumber>
    </submittedName>
</protein>
<dbReference type="Pfam" id="PF00155">
    <property type="entry name" value="Aminotran_1_2"/>
    <property type="match status" value="1"/>
</dbReference>
<dbReference type="GO" id="GO:0030170">
    <property type="term" value="F:pyridoxal phosphate binding"/>
    <property type="evidence" value="ECO:0007669"/>
    <property type="project" value="InterPro"/>
</dbReference>
<evidence type="ECO:0000256" key="4">
    <source>
        <dbReference type="ARBA" id="ARBA00022898"/>
    </source>
</evidence>
<evidence type="ECO:0000313" key="6">
    <source>
        <dbReference type="EMBL" id="KFI81673.1"/>
    </source>
</evidence>
<accession>A0A087CEH3</accession>
<dbReference type="CDD" id="cd00609">
    <property type="entry name" value="AAT_like"/>
    <property type="match status" value="1"/>
</dbReference>
<dbReference type="GO" id="GO:1901605">
    <property type="term" value="P:alpha-amino acid metabolic process"/>
    <property type="evidence" value="ECO:0007669"/>
    <property type="project" value="TreeGrafter"/>
</dbReference>
<dbReference type="Gene3D" id="3.90.1150.10">
    <property type="entry name" value="Aspartate Aminotransferase, domain 1"/>
    <property type="match status" value="1"/>
</dbReference>
<dbReference type="PANTHER" id="PTHR42790">
    <property type="entry name" value="AMINOTRANSFERASE"/>
    <property type="match status" value="1"/>
</dbReference>
<dbReference type="InterPro" id="IPR050859">
    <property type="entry name" value="Class-I_PLP-dep_aminotransf"/>
</dbReference>
<dbReference type="STRING" id="218140.BPSY_2085"/>
<dbReference type="OrthoDB" id="199743at2"/>
<reference evidence="6 7" key="1">
    <citation type="submission" date="2014-03" db="EMBL/GenBank/DDBJ databases">
        <title>Genomics of Bifidobacteria.</title>
        <authorList>
            <person name="Ventura M."/>
            <person name="Milani C."/>
            <person name="Lugli G.A."/>
        </authorList>
    </citation>
    <scope>NUCLEOTIDE SEQUENCE [LARGE SCALE GENOMIC DNA]</scope>
    <source>
        <strain evidence="6 7">LMG 21775</strain>
    </source>
</reference>